<evidence type="ECO:0000256" key="1">
    <source>
        <dbReference type="ARBA" id="ARBA00004651"/>
    </source>
</evidence>
<evidence type="ECO:0000313" key="8">
    <source>
        <dbReference type="EMBL" id="PYZ97710.1"/>
    </source>
</evidence>
<comment type="subcellular location">
    <subcellularLocation>
        <location evidence="1">Cell membrane</location>
        <topology evidence="1">Multi-pass membrane protein</topology>
    </subcellularLocation>
</comment>
<organism evidence="8 9">
    <name type="scientific">Alteribacter lacisalsi</name>
    <dbReference type="NCBI Taxonomy" id="2045244"/>
    <lineage>
        <taxon>Bacteria</taxon>
        <taxon>Bacillati</taxon>
        <taxon>Bacillota</taxon>
        <taxon>Bacilli</taxon>
        <taxon>Bacillales</taxon>
        <taxon>Bacillaceae</taxon>
        <taxon>Alteribacter</taxon>
    </lineage>
</organism>
<dbReference type="EMBL" id="PDOF01000001">
    <property type="protein sequence ID" value="PYZ97710.1"/>
    <property type="molecule type" value="Genomic_DNA"/>
</dbReference>
<feature type="transmembrane region" description="Helical" evidence="6">
    <location>
        <begin position="39"/>
        <end position="63"/>
    </location>
</feature>
<dbReference type="GO" id="GO:0015171">
    <property type="term" value="F:amino acid transmembrane transporter activity"/>
    <property type="evidence" value="ECO:0007669"/>
    <property type="project" value="TreeGrafter"/>
</dbReference>
<comment type="caution">
    <text evidence="8">The sequence shown here is derived from an EMBL/GenBank/DDBJ whole genome shotgun (WGS) entry which is preliminary data.</text>
</comment>
<gene>
    <name evidence="8" type="ORF">CR205_03700</name>
</gene>
<feature type="transmembrane region" description="Helical" evidence="6">
    <location>
        <begin position="70"/>
        <end position="91"/>
    </location>
</feature>
<dbReference type="InterPro" id="IPR001123">
    <property type="entry name" value="LeuE-type"/>
</dbReference>
<feature type="transmembrane region" description="Helical" evidence="6">
    <location>
        <begin position="149"/>
        <end position="170"/>
    </location>
</feature>
<evidence type="ECO:0000256" key="5">
    <source>
        <dbReference type="ARBA" id="ARBA00023136"/>
    </source>
</evidence>
<evidence type="ECO:0000256" key="6">
    <source>
        <dbReference type="SAM" id="Phobius"/>
    </source>
</evidence>
<keyword evidence="9" id="KW-1185">Reference proteome</keyword>
<dbReference type="Proteomes" id="UP000248066">
    <property type="component" value="Unassembled WGS sequence"/>
</dbReference>
<dbReference type="OrthoDB" id="7874789at2"/>
<dbReference type="Pfam" id="PF01810">
    <property type="entry name" value="LysE"/>
    <property type="match status" value="1"/>
</dbReference>
<reference evidence="8 9" key="1">
    <citation type="submission" date="2017-10" db="EMBL/GenBank/DDBJ databases">
        <title>Bacillus sp. nov., a halophilic bacterium isolated from a Yangshapao Lake.</title>
        <authorList>
            <person name="Wang H."/>
        </authorList>
    </citation>
    <scope>NUCLEOTIDE SEQUENCE [LARGE SCALE GENOMIC DNA]</scope>
    <source>
        <strain evidence="8 9">YSP-3</strain>
    </source>
</reference>
<proteinExistence type="predicted"/>
<evidence type="ECO:0000256" key="3">
    <source>
        <dbReference type="ARBA" id="ARBA00022692"/>
    </source>
</evidence>
<evidence type="ECO:0000256" key="7">
    <source>
        <dbReference type="SAM" id="SignalP"/>
    </source>
</evidence>
<keyword evidence="3 6" id="KW-0812">Transmembrane</keyword>
<keyword evidence="2" id="KW-1003">Cell membrane</keyword>
<name>A0A2W0HCI5_9BACI</name>
<dbReference type="PANTHER" id="PTHR30086">
    <property type="entry name" value="ARGININE EXPORTER PROTEIN ARGO"/>
    <property type="match status" value="1"/>
</dbReference>
<feature type="chain" id="PRO_5016008050" evidence="7">
    <location>
        <begin position="24"/>
        <end position="211"/>
    </location>
</feature>
<dbReference type="GO" id="GO:0005886">
    <property type="term" value="C:plasma membrane"/>
    <property type="evidence" value="ECO:0007669"/>
    <property type="project" value="UniProtKB-SubCell"/>
</dbReference>
<evidence type="ECO:0000313" key="9">
    <source>
        <dbReference type="Proteomes" id="UP000248066"/>
    </source>
</evidence>
<dbReference type="AlphaFoldDB" id="A0A2W0HCI5"/>
<evidence type="ECO:0000256" key="4">
    <source>
        <dbReference type="ARBA" id="ARBA00022989"/>
    </source>
</evidence>
<feature type="transmembrane region" description="Helical" evidence="6">
    <location>
        <begin position="182"/>
        <end position="203"/>
    </location>
</feature>
<dbReference type="RefSeq" id="WP_110517067.1">
    <property type="nucleotide sequence ID" value="NZ_PDOF01000001.1"/>
</dbReference>
<keyword evidence="7" id="KW-0732">Signal</keyword>
<feature type="signal peptide" evidence="7">
    <location>
        <begin position="1"/>
        <end position="23"/>
    </location>
</feature>
<feature type="transmembrane region" description="Helical" evidence="6">
    <location>
        <begin position="111"/>
        <end position="137"/>
    </location>
</feature>
<keyword evidence="5 6" id="KW-0472">Membrane</keyword>
<dbReference type="PANTHER" id="PTHR30086:SF6">
    <property type="entry name" value="AMINO ACID EFFLUX PROTEIN YCGF-RELATED"/>
    <property type="match status" value="1"/>
</dbReference>
<keyword evidence="4 6" id="KW-1133">Transmembrane helix</keyword>
<evidence type="ECO:0000256" key="2">
    <source>
        <dbReference type="ARBA" id="ARBA00022475"/>
    </source>
</evidence>
<accession>A0A2W0HCI5</accession>
<sequence length="211" mass="22977">MAIFFTYVLLGLSLAAPIGPVNAAQLDRGIKNGFLHSWLVGLGATAADGIYMLLVFLGVVHMVGLPSVQLFLWLFGAFVLIYIGIDALTGAKELGTNPQEVPRSRQTLTKSFSAGFLMSLFNPLTVIFWLGIFGSILAKTVTQYGTGDVILYVGAIFLGIMVWDVTMAFFSSTMKHVLTHKVLYLISVMSAVSLLGFGAYFAWQAFSVLFW</sequence>
<protein>
    <submittedName>
        <fullName evidence="8">Amino acid transporter</fullName>
    </submittedName>
</protein>